<proteinExistence type="predicted"/>
<accession>A0A8J5C5Q3</accession>
<feature type="domain" description="DUF7870" evidence="1">
    <location>
        <begin position="181"/>
        <end position="358"/>
    </location>
</feature>
<dbReference type="EMBL" id="JACMSC010000020">
    <property type="protein sequence ID" value="KAG6471813.1"/>
    <property type="molecule type" value="Genomic_DNA"/>
</dbReference>
<dbReference type="Pfam" id="PF25276">
    <property type="entry name" value="DUF7870"/>
    <property type="match status" value="1"/>
</dbReference>
<dbReference type="PANTHER" id="PTHR33597">
    <property type="entry name" value="OS02G0760400 PROTEIN"/>
    <property type="match status" value="1"/>
</dbReference>
<evidence type="ECO:0000313" key="2">
    <source>
        <dbReference type="EMBL" id="KAG6471813.1"/>
    </source>
</evidence>
<dbReference type="PANTHER" id="PTHR33597:SF11">
    <property type="entry name" value="OS07G0620600 PROTEIN"/>
    <property type="match status" value="1"/>
</dbReference>
<keyword evidence="3" id="KW-1185">Reference proteome</keyword>
<dbReference type="OrthoDB" id="1919622at2759"/>
<evidence type="ECO:0000259" key="1">
    <source>
        <dbReference type="Pfam" id="PF25276"/>
    </source>
</evidence>
<name>A0A8J5C5Q3_ZINOF</name>
<sequence length="360" mass="39487">MSPMGVHRHLGLGGAVHLGNNRLVIRLPDLYLVRLIARSVLLAATVFSFAAVLQYGDGDRSDDAGASFLPNRLSFLGRRGLLRAEDHDFFLRDASKGGAEALPSDFVISASAGDFERADLAAVRLGRDPSESFRTPVNYAVDYIGQTGSAAMVAMLKKTTIDGGLRLRRLLSVPVAKKEALSGLEEVLLEPPGPGRLGWRRKARYLPVLTGDALDGYPRRVFVEVAPAGASGNGAVWFERNYPTMGRAFEFIHVEVKEEEATAEAEPEAGTPSLAEWLERNVKEEEYVVVKADATAVEEVVGEGSIGLVDELFLECDHQTGETEEDEAKMGRRRRPYWECLALYGKLRDAGVAVHQWWSF</sequence>
<evidence type="ECO:0000313" key="3">
    <source>
        <dbReference type="Proteomes" id="UP000734854"/>
    </source>
</evidence>
<gene>
    <name evidence="2" type="ORF">ZIOFF_069259</name>
</gene>
<comment type="caution">
    <text evidence="2">The sequence shown here is derived from an EMBL/GenBank/DDBJ whole genome shotgun (WGS) entry which is preliminary data.</text>
</comment>
<dbReference type="Proteomes" id="UP000734854">
    <property type="component" value="Unassembled WGS sequence"/>
</dbReference>
<protein>
    <recommendedName>
        <fullName evidence="1">DUF7870 domain-containing protein</fullName>
    </recommendedName>
</protein>
<dbReference type="InterPro" id="IPR057192">
    <property type="entry name" value="DUF7870"/>
</dbReference>
<dbReference type="AlphaFoldDB" id="A0A8J5C5Q3"/>
<organism evidence="2 3">
    <name type="scientific">Zingiber officinale</name>
    <name type="common">Ginger</name>
    <name type="synonym">Amomum zingiber</name>
    <dbReference type="NCBI Taxonomy" id="94328"/>
    <lineage>
        <taxon>Eukaryota</taxon>
        <taxon>Viridiplantae</taxon>
        <taxon>Streptophyta</taxon>
        <taxon>Embryophyta</taxon>
        <taxon>Tracheophyta</taxon>
        <taxon>Spermatophyta</taxon>
        <taxon>Magnoliopsida</taxon>
        <taxon>Liliopsida</taxon>
        <taxon>Zingiberales</taxon>
        <taxon>Zingiberaceae</taxon>
        <taxon>Zingiber</taxon>
    </lineage>
</organism>
<reference evidence="2 3" key="1">
    <citation type="submission" date="2020-08" db="EMBL/GenBank/DDBJ databases">
        <title>Plant Genome Project.</title>
        <authorList>
            <person name="Zhang R.-G."/>
        </authorList>
    </citation>
    <scope>NUCLEOTIDE SEQUENCE [LARGE SCALE GENOMIC DNA]</scope>
    <source>
        <tissue evidence="2">Rhizome</tissue>
    </source>
</reference>